<reference evidence="4 5" key="1">
    <citation type="submission" date="2019-12" db="EMBL/GenBank/DDBJ databases">
        <title>Hymenobacter sp. HMF4947 Genome sequencing and assembly.</title>
        <authorList>
            <person name="Kang H."/>
            <person name="Cha I."/>
            <person name="Kim H."/>
            <person name="Joh K."/>
        </authorList>
    </citation>
    <scope>NUCLEOTIDE SEQUENCE [LARGE SCALE GENOMIC DNA]</scope>
    <source>
        <strain evidence="4 5">HMF4947</strain>
    </source>
</reference>
<evidence type="ECO:0000256" key="2">
    <source>
        <dbReference type="ARBA" id="ARBA00022801"/>
    </source>
</evidence>
<dbReference type="InterPro" id="IPR015797">
    <property type="entry name" value="NUDIX_hydrolase-like_dom_sf"/>
</dbReference>
<dbReference type="Pfam" id="PF00293">
    <property type="entry name" value="NUDIX"/>
    <property type="match status" value="1"/>
</dbReference>
<dbReference type="AlphaFoldDB" id="A0A7K1TFV2"/>
<evidence type="ECO:0000313" key="5">
    <source>
        <dbReference type="Proteomes" id="UP000441336"/>
    </source>
</evidence>
<proteinExistence type="predicted"/>
<comment type="caution">
    <text evidence="4">The sequence shown here is derived from an EMBL/GenBank/DDBJ whole genome shotgun (WGS) entry which is preliminary data.</text>
</comment>
<keyword evidence="2" id="KW-0378">Hydrolase</keyword>
<evidence type="ECO:0000313" key="4">
    <source>
        <dbReference type="EMBL" id="MVN77276.1"/>
    </source>
</evidence>
<gene>
    <name evidence="4" type="ORF">GO988_13150</name>
</gene>
<dbReference type="InterPro" id="IPR020084">
    <property type="entry name" value="NUDIX_hydrolase_CS"/>
</dbReference>
<dbReference type="PROSITE" id="PS00893">
    <property type="entry name" value="NUDIX_BOX"/>
    <property type="match status" value="1"/>
</dbReference>
<dbReference type="PROSITE" id="PS51462">
    <property type="entry name" value="NUDIX"/>
    <property type="match status" value="1"/>
</dbReference>
<accession>A0A7K1TFV2</accession>
<dbReference type="EMBL" id="WQKZ01000003">
    <property type="protein sequence ID" value="MVN77276.1"/>
    <property type="molecule type" value="Genomic_DNA"/>
</dbReference>
<dbReference type="GO" id="GO:0016787">
    <property type="term" value="F:hydrolase activity"/>
    <property type="evidence" value="ECO:0007669"/>
    <property type="project" value="UniProtKB-KW"/>
</dbReference>
<dbReference type="Proteomes" id="UP000441336">
    <property type="component" value="Unassembled WGS sequence"/>
</dbReference>
<feature type="domain" description="Nudix hydrolase" evidence="3">
    <location>
        <begin position="45"/>
        <end position="184"/>
    </location>
</feature>
<organism evidence="4 5">
    <name type="scientific">Hymenobacter ginkgonis</name>
    <dbReference type="NCBI Taxonomy" id="2682976"/>
    <lineage>
        <taxon>Bacteria</taxon>
        <taxon>Pseudomonadati</taxon>
        <taxon>Bacteroidota</taxon>
        <taxon>Cytophagia</taxon>
        <taxon>Cytophagales</taxon>
        <taxon>Hymenobacteraceae</taxon>
        <taxon>Hymenobacter</taxon>
    </lineage>
</organism>
<dbReference type="SUPFAM" id="SSF55811">
    <property type="entry name" value="Nudix"/>
    <property type="match status" value="1"/>
</dbReference>
<name>A0A7K1TFV2_9BACT</name>
<dbReference type="PANTHER" id="PTHR43046:SF14">
    <property type="entry name" value="MUTT_NUDIX FAMILY PROTEIN"/>
    <property type="match status" value="1"/>
</dbReference>
<dbReference type="PANTHER" id="PTHR43046">
    <property type="entry name" value="GDP-MANNOSE MANNOSYL HYDROLASE"/>
    <property type="match status" value="1"/>
</dbReference>
<evidence type="ECO:0000259" key="3">
    <source>
        <dbReference type="PROSITE" id="PS51462"/>
    </source>
</evidence>
<protein>
    <submittedName>
        <fullName evidence="4">NUDIX domain-containing protein</fullName>
    </submittedName>
</protein>
<comment type="cofactor">
    <cofactor evidence="1">
        <name>Mg(2+)</name>
        <dbReference type="ChEBI" id="CHEBI:18420"/>
    </cofactor>
</comment>
<sequence>MRKAVFSRRQGFIRRVHRCFKDRPGAGATSVHMEQDDLLRPYAGQVRVRVGGLLVRNGAILLAAHRGLLPNGASFWSPPGGGWAFGENLKAALQREFREETGLVVQVGRQLHLHEFRRGELQALEIFFEVKTTDDSPTPLLGHDPEHAPGNQLLSELAWLTPRQLLAIPLAQVHPVLRGLLSTDDVFVPQVLLEQ</sequence>
<keyword evidence="5" id="KW-1185">Reference proteome</keyword>
<dbReference type="Gene3D" id="3.90.79.10">
    <property type="entry name" value="Nucleoside Triphosphate Pyrophosphohydrolase"/>
    <property type="match status" value="1"/>
</dbReference>
<evidence type="ECO:0000256" key="1">
    <source>
        <dbReference type="ARBA" id="ARBA00001946"/>
    </source>
</evidence>
<dbReference type="InterPro" id="IPR000086">
    <property type="entry name" value="NUDIX_hydrolase_dom"/>
</dbReference>